<evidence type="ECO:0000256" key="2">
    <source>
        <dbReference type="SAM" id="Phobius"/>
    </source>
</evidence>
<name>A0A6A4WDF5_AMPAM</name>
<reference evidence="4 5" key="1">
    <citation type="submission" date="2019-07" db="EMBL/GenBank/DDBJ databases">
        <title>Draft genome assembly of a fouling barnacle, Amphibalanus amphitrite (Darwin, 1854): The first reference genome for Thecostraca.</title>
        <authorList>
            <person name="Kim W."/>
        </authorList>
    </citation>
    <scope>NUCLEOTIDE SEQUENCE [LARGE SCALE GENOMIC DNA]</scope>
    <source>
        <strain evidence="4">SNU_AA5</strain>
        <tissue evidence="4">Soma without cirri and trophi</tissue>
    </source>
</reference>
<evidence type="ECO:0000256" key="3">
    <source>
        <dbReference type="SAM" id="SignalP"/>
    </source>
</evidence>
<gene>
    <name evidence="4" type="ORF">FJT64_003336</name>
</gene>
<feature type="region of interest" description="Disordered" evidence="1">
    <location>
        <begin position="277"/>
        <end position="319"/>
    </location>
</feature>
<feature type="signal peptide" evidence="3">
    <location>
        <begin position="1"/>
        <end position="24"/>
    </location>
</feature>
<feature type="region of interest" description="Disordered" evidence="1">
    <location>
        <begin position="146"/>
        <end position="172"/>
    </location>
</feature>
<sequence>MGPTCKTVCLVILGLYIPFQLVETFYFDLGENNQDEQNSQEFFGPFFEIHGPVPTDKGNEREDEANSSHESDLADFFPSVNKTETSGLSLLQEQGLGCDEVREERFRCCRVYDQVIEAWWCPERRPFCCHQGTYCAVCCTPDELRRTEAGPPSASCQEGRPRSADDRRQPPRPEIAVDGTWFWSGMKAAWLTMFAVLLASLLCTCLAYRCIKFLVTFVNEEDSDLEEEYLAYHFDSLGLVNAEDRQAGRPVVSRALLPPKYSDINFISVQPDSAPVVAAVPGEPPPQYTSEPETETAPATETETETARPTGAPPPAGQL</sequence>
<feature type="compositionally biased region" description="Basic and acidic residues" evidence="1">
    <location>
        <begin position="159"/>
        <end position="171"/>
    </location>
</feature>
<accession>A0A6A4WDF5</accession>
<evidence type="ECO:0000313" key="5">
    <source>
        <dbReference type="Proteomes" id="UP000440578"/>
    </source>
</evidence>
<proteinExistence type="predicted"/>
<keyword evidence="3" id="KW-0732">Signal</keyword>
<feature type="transmembrane region" description="Helical" evidence="2">
    <location>
        <begin position="188"/>
        <end position="208"/>
    </location>
</feature>
<evidence type="ECO:0000256" key="1">
    <source>
        <dbReference type="SAM" id="MobiDB-lite"/>
    </source>
</evidence>
<keyword evidence="5" id="KW-1185">Reference proteome</keyword>
<feature type="chain" id="PRO_5025576530" evidence="3">
    <location>
        <begin position="25"/>
        <end position="319"/>
    </location>
</feature>
<dbReference type="AlphaFoldDB" id="A0A6A4WDF5"/>
<comment type="caution">
    <text evidence="4">The sequence shown here is derived from an EMBL/GenBank/DDBJ whole genome shotgun (WGS) entry which is preliminary data.</text>
</comment>
<dbReference type="EMBL" id="VIIS01001292">
    <property type="protein sequence ID" value="KAF0300078.1"/>
    <property type="molecule type" value="Genomic_DNA"/>
</dbReference>
<evidence type="ECO:0000313" key="4">
    <source>
        <dbReference type="EMBL" id="KAF0300078.1"/>
    </source>
</evidence>
<protein>
    <submittedName>
        <fullName evidence="4">Uncharacterized protein</fullName>
    </submittedName>
</protein>
<keyword evidence="2" id="KW-0812">Transmembrane</keyword>
<keyword evidence="2" id="KW-1133">Transmembrane helix</keyword>
<keyword evidence="2" id="KW-0472">Membrane</keyword>
<organism evidence="4 5">
    <name type="scientific">Amphibalanus amphitrite</name>
    <name type="common">Striped barnacle</name>
    <name type="synonym">Balanus amphitrite</name>
    <dbReference type="NCBI Taxonomy" id="1232801"/>
    <lineage>
        <taxon>Eukaryota</taxon>
        <taxon>Metazoa</taxon>
        <taxon>Ecdysozoa</taxon>
        <taxon>Arthropoda</taxon>
        <taxon>Crustacea</taxon>
        <taxon>Multicrustacea</taxon>
        <taxon>Cirripedia</taxon>
        <taxon>Thoracica</taxon>
        <taxon>Thoracicalcarea</taxon>
        <taxon>Balanomorpha</taxon>
        <taxon>Balanoidea</taxon>
        <taxon>Balanidae</taxon>
        <taxon>Amphibalaninae</taxon>
        <taxon>Amphibalanus</taxon>
    </lineage>
</organism>
<dbReference type="OrthoDB" id="10527875at2759"/>
<dbReference type="Proteomes" id="UP000440578">
    <property type="component" value="Unassembled WGS sequence"/>
</dbReference>